<sequence>MLTLSLWKKLWQGDSLSGLYISYQQYRLVSVILVSTANCELCASVLRGAIQQHGDTKKTCVLEISVVLNGGEAKVNGPMVKRVCVRETNMRHICIERIHCVQADDRIRIEKRESSMFEYPTAMQIIKDFYRDTPNPAVGTQEKGWTCVGQKVVAFPGKTGDSFKRLSSDADHMQLNAATMKNLEILCNQTTGSVKGSLLWVLDHTQTAFGKRLLRKWVSQPLKSVIDIQARQEAVAEILSSESSVLPSLQSLLTRLPDLERGLCSIYHKKCSTQEFYVITSTLSRLSAELQALMPAIQSQLSSALLKNLLLDTPQLLSLAHNFLKVLDEKAAKIGNKTEMFVDLTDFPVIRNRKEEIRSVLSDIMEHRREFLIEVKNSMSSIVPADWVKINSTKVVGRYHTPFIVEKHRRLQQLREQLVIDCNHEWINFLQLFGDHYYILRKAVCHLATMDCLFSLAQVAKENNYCRCEPTPYPSDSLCGGVDLTLKAEVSANYSPSAPYRLPLPPVLQSTRAYPLPLDSSKGDGKRAMIITGPNMGGKSSYIRQVALVTIMAQLGSFVPAREASVGIVDGIYVSFLVIREEVLYDSTKLNFSDHDNTSGAEQTLEFVLEWSRIEQGETMPTSLFKEPRMGASDNISRGRSTFMEELVEASDILARATSRSLVILDELGRGTSTHDGIAIAYATLESFIRDVSEIDRLGGLAWRRL</sequence>
<dbReference type="SMART" id="SM00533">
    <property type="entry name" value="MUTSd"/>
    <property type="match status" value="1"/>
</dbReference>
<dbReference type="Proteomes" id="UP000830375">
    <property type="component" value="Unassembled WGS sequence"/>
</dbReference>
<evidence type="ECO:0000313" key="6">
    <source>
        <dbReference type="EMBL" id="KAI2664410.1"/>
    </source>
</evidence>
<keyword evidence="2" id="KW-0067">ATP-binding</keyword>
<dbReference type="SMART" id="SM00534">
    <property type="entry name" value="MUTSac"/>
    <property type="match status" value="1"/>
</dbReference>
<keyword evidence="4" id="KW-0234">DNA repair</keyword>
<dbReference type="EMBL" id="JACTAM010000005">
    <property type="protein sequence ID" value="KAI2664410.1"/>
    <property type="molecule type" value="Genomic_DNA"/>
</dbReference>
<dbReference type="InterPro" id="IPR045076">
    <property type="entry name" value="MutS"/>
</dbReference>
<name>A0ABQ8MNY5_LABRO</name>
<evidence type="ECO:0000256" key="1">
    <source>
        <dbReference type="ARBA" id="ARBA00022741"/>
    </source>
</evidence>
<dbReference type="PROSITE" id="PS00486">
    <property type="entry name" value="DNA_MISMATCH_REPAIR_2"/>
    <property type="match status" value="1"/>
</dbReference>
<comment type="caution">
    <text evidence="6">The sequence shown here is derived from an EMBL/GenBank/DDBJ whole genome shotgun (WGS) entry which is preliminary data.</text>
</comment>
<dbReference type="Pfam" id="PF00488">
    <property type="entry name" value="MutS_V"/>
    <property type="match status" value="2"/>
</dbReference>
<dbReference type="SUPFAM" id="SSF48334">
    <property type="entry name" value="DNA repair protein MutS, domain III"/>
    <property type="match status" value="1"/>
</dbReference>
<evidence type="ECO:0000256" key="3">
    <source>
        <dbReference type="ARBA" id="ARBA00023125"/>
    </source>
</evidence>
<dbReference type="Gene3D" id="3.40.50.300">
    <property type="entry name" value="P-loop containing nucleotide triphosphate hydrolases"/>
    <property type="match status" value="2"/>
</dbReference>
<proteinExistence type="predicted"/>
<accession>A0ABQ8MNY5</accession>
<keyword evidence="3" id="KW-0238">DNA-binding</keyword>
<dbReference type="InterPro" id="IPR007696">
    <property type="entry name" value="DNA_mismatch_repair_MutS_core"/>
</dbReference>
<dbReference type="SUPFAM" id="SSF52540">
    <property type="entry name" value="P-loop containing nucleoside triphosphate hydrolases"/>
    <property type="match status" value="1"/>
</dbReference>
<evidence type="ECO:0000259" key="5">
    <source>
        <dbReference type="PROSITE" id="PS00486"/>
    </source>
</evidence>
<dbReference type="InterPro" id="IPR036187">
    <property type="entry name" value="DNA_mismatch_repair_MutS_sf"/>
</dbReference>
<reference evidence="6 7" key="1">
    <citation type="submission" date="2022-01" db="EMBL/GenBank/DDBJ databases">
        <title>A high-quality chromosome-level genome assembly of rohu carp, Labeo rohita.</title>
        <authorList>
            <person name="Arick M.A. II"/>
            <person name="Hsu C.-Y."/>
            <person name="Magbanua Z."/>
            <person name="Pechanova O."/>
            <person name="Grover C."/>
            <person name="Miller E."/>
            <person name="Thrash A."/>
            <person name="Ezzel L."/>
            <person name="Alam S."/>
            <person name="Benzie J."/>
            <person name="Hamilton M."/>
            <person name="Karsi A."/>
            <person name="Lawrence M.L."/>
            <person name="Peterson D.G."/>
        </authorList>
    </citation>
    <scope>NUCLEOTIDE SEQUENCE [LARGE SCALE GENOMIC DNA]</scope>
    <source>
        <strain evidence="7">BAU-BD-2019</strain>
        <tissue evidence="6">Blood</tissue>
    </source>
</reference>
<dbReference type="Gene3D" id="1.10.1420.10">
    <property type="match status" value="2"/>
</dbReference>
<organism evidence="6 7">
    <name type="scientific">Labeo rohita</name>
    <name type="common">Indian major carp</name>
    <name type="synonym">Cyprinus rohita</name>
    <dbReference type="NCBI Taxonomy" id="84645"/>
    <lineage>
        <taxon>Eukaryota</taxon>
        <taxon>Metazoa</taxon>
        <taxon>Chordata</taxon>
        <taxon>Craniata</taxon>
        <taxon>Vertebrata</taxon>
        <taxon>Euteleostomi</taxon>
        <taxon>Actinopterygii</taxon>
        <taxon>Neopterygii</taxon>
        <taxon>Teleostei</taxon>
        <taxon>Ostariophysi</taxon>
        <taxon>Cypriniformes</taxon>
        <taxon>Cyprinidae</taxon>
        <taxon>Labeoninae</taxon>
        <taxon>Labeonini</taxon>
        <taxon>Labeo</taxon>
    </lineage>
</organism>
<dbReference type="PANTHER" id="PTHR11361:SF122">
    <property type="entry name" value="DNA MISMATCH REPAIR PROTEIN MSH3"/>
    <property type="match status" value="1"/>
</dbReference>
<dbReference type="PANTHER" id="PTHR11361">
    <property type="entry name" value="DNA MISMATCH REPAIR PROTEIN MUTS FAMILY MEMBER"/>
    <property type="match status" value="1"/>
</dbReference>
<evidence type="ECO:0000313" key="7">
    <source>
        <dbReference type="Proteomes" id="UP000830375"/>
    </source>
</evidence>
<dbReference type="Pfam" id="PF05192">
    <property type="entry name" value="MutS_III"/>
    <property type="match status" value="1"/>
</dbReference>
<gene>
    <name evidence="6" type="ORF">H4Q32_002612</name>
</gene>
<keyword evidence="4" id="KW-0227">DNA damage</keyword>
<dbReference type="InterPro" id="IPR000432">
    <property type="entry name" value="DNA_mismatch_repair_MutS_C"/>
</dbReference>
<dbReference type="InterPro" id="IPR027417">
    <property type="entry name" value="P-loop_NTPase"/>
</dbReference>
<feature type="domain" description="DNA mismatch repair proteins mutS family" evidence="5">
    <location>
        <begin position="661"/>
        <end position="677"/>
    </location>
</feature>
<keyword evidence="7" id="KW-1185">Reference proteome</keyword>
<evidence type="ECO:0000256" key="4">
    <source>
        <dbReference type="ARBA" id="ARBA00023204"/>
    </source>
</evidence>
<evidence type="ECO:0000256" key="2">
    <source>
        <dbReference type="ARBA" id="ARBA00022840"/>
    </source>
</evidence>
<keyword evidence="1" id="KW-0547">Nucleotide-binding</keyword>
<protein>
    <submittedName>
        <fullName evidence="6">DNA mismatch repair protein Msh3</fullName>
    </submittedName>
</protein>